<comment type="similarity">
    <text evidence="2">Belongs to the iron-containing alcohol dehydrogenase family.</text>
</comment>
<dbReference type="FunFam" id="1.20.1090.10:FF:000001">
    <property type="entry name" value="Aldehyde-alcohol dehydrogenase"/>
    <property type="match status" value="1"/>
</dbReference>
<name>A0A8I1AG24_ACIBZ</name>
<evidence type="ECO:0000256" key="1">
    <source>
        <dbReference type="ARBA" id="ARBA00001962"/>
    </source>
</evidence>
<feature type="domain" description="Alcohol dehydrogenase iron-type/glycerol dehydrogenase GldA" evidence="4">
    <location>
        <begin position="10"/>
        <end position="177"/>
    </location>
</feature>
<gene>
    <name evidence="6" type="ORF">I9054_021065</name>
</gene>
<organism evidence="6 7">
    <name type="scientific">Acinetobacter bereziniae</name>
    <name type="common">Acinetobacter genomosp. 10</name>
    <dbReference type="NCBI Taxonomy" id="106648"/>
    <lineage>
        <taxon>Bacteria</taxon>
        <taxon>Pseudomonadati</taxon>
        <taxon>Pseudomonadota</taxon>
        <taxon>Gammaproteobacteria</taxon>
        <taxon>Moraxellales</taxon>
        <taxon>Moraxellaceae</taxon>
        <taxon>Acinetobacter</taxon>
    </lineage>
</organism>
<dbReference type="CDD" id="cd08551">
    <property type="entry name" value="Fe-ADH"/>
    <property type="match status" value="1"/>
</dbReference>
<dbReference type="GO" id="GO:0004022">
    <property type="term" value="F:alcohol dehydrogenase (NAD+) activity"/>
    <property type="evidence" value="ECO:0007669"/>
    <property type="project" value="TreeGrafter"/>
</dbReference>
<evidence type="ECO:0000313" key="6">
    <source>
        <dbReference type="EMBL" id="UUN97770.1"/>
    </source>
</evidence>
<evidence type="ECO:0000259" key="4">
    <source>
        <dbReference type="Pfam" id="PF00465"/>
    </source>
</evidence>
<dbReference type="PANTHER" id="PTHR11496:SF102">
    <property type="entry name" value="ALCOHOL DEHYDROGENASE 4"/>
    <property type="match status" value="1"/>
</dbReference>
<evidence type="ECO:0000259" key="5">
    <source>
        <dbReference type="Pfam" id="PF25137"/>
    </source>
</evidence>
<dbReference type="GO" id="GO:0046872">
    <property type="term" value="F:metal ion binding"/>
    <property type="evidence" value="ECO:0007669"/>
    <property type="project" value="InterPro"/>
</dbReference>
<dbReference type="Gene3D" id="3.40.50.1970">
    <property type="match status" value="1"/>
</dbReference>
<dbReference type="FunFam" id="3.40.50.1970:FF:000003">
    <property type="entry name" value="Alcohol dehydrogenase, iron-containing"/>
    <property type="match status" value="1"/>
</dbReference>
<protein>
    <submittedName>
        <fullName evidence="6">Iron-containing alcohol dehydrogenase</fullName>
    </submittedName>
</protein>
<dbReference type="InterPro" id="IPR056798">
    <property type="entry name" value="ADH_Fe_C"/>
</dbReference>
<dbReference type="AlphaFoldDB" id="A0A8I1AG24"/>
<dbReference type="SUPFAM" id="SSF56796">
    <property type="entry name" value="Dehydroquinate synthase-like"/>
    <property type="match status" value="1"/>
</dbReference>
<dbReference type="PANTHER" id="PTHR11496">
    <property type="entry name" value="ALCOHOL DEHYDROGENASE"/>
    <property type="match status" value="1"/>
</dbReference>
<dbReference type="RefSeq" id="WP_046760490.1">
    <property type="nucleotide sequence ID" value="NZ_BKJQ01000054.1"/>
</dbReference>
<comment type="cofactor">
    <cofactor evidence="1">
        <name>Fe cation</name>
        <dbReference type="ChEBI" id="CHEBI:24875"/>
    </cofactor>
</comment>
<keyword evidence="3" id="KW-0560">Oxidoreductase</keyword>
<sequence length="384" mass="41738">MPIHTFKSAHKLVTGFNASKQLAKYCHDLNMSKVLILTDHGILNSGSLTPITNLLQQQHIEFSIYADITPEPEIEVVLQSKKFFEQDQYNGVIAIGGGSVIDTAKCIAIYGNNHEPLESFFGENKVSQKGLPLIVLPTTAGTGSEVTNIAILSDSKNQIKKGIVSDFLLPDVAIVAPEMTLSCPAHITAASGVDALVHAIESFISVNASPLTDALAIQAMKLIINALPKAYANPDDLQAHEDMANASLMAGLSFGNAGVGAVHALAYPLGGRFHMAHGVSNALLLPFVMEYNRIACLDKFKVIAECFNEPTTGLNDLQIADRVISRLHNICEMVNIPKGLRNFNIPESVIPELAAEAIKVERLLRNNPRRLTQQEIENIYYEAY</sequence>
<evidence type="ECO:0000313" key="7">
    <source>
        <dbReference type="Proteomes" id="UP000644140"/>
    </source>
</evidence>
<evidence type="ECO:0000256" key="3">
    <source>
        <dbReference type="ARBA" id="ARBA00023002"/>
    </source>
</evidence>
<dbReference type="Pfam" id="PF00465">
    <property type="entry name" value="Fe-ADH"/>
    <property type="match status" value="1"/>
</dbReference>
<feature type="domain" description="Fe-containing alcohol dehydrogenase-like C-terminal" evidence="5">
    <location>
        <begin position="188"/>
        <end position="384"/>
    </location>
</feature>
<dbReference type="InterPro" id="IPR039697">
    <property type="entry name" value="Alcohol_dehydrogenase_Fe"/>
</dbReference>
<dbReference type="Proteomes" id="UP000644140">
    <property type="component" value="Chromosome"/>
</dbReference>
<dbReference type="InterPro" id="IPR001670">
    <property type="entry name" value="ADH_Fe/GldA"/>
</dbReference>
<reference evidence="6" key="1">
    <citation type="submission" date="2022-02" db="EMBL/GenBank/DDBJ databases">
        <title>Characterization of Tn125 harboring carbapenem-resistant Acinetobacter bereziniae clinical isolates.</title>
        <authorList>
            <person name="Wong N.-K."/>
            <person name="Pan Q."/>
        </authorList>
    </citation>
    <scope>NUCLEOTIDE SEQUENCE</scope>
    <source>
        <strain evidence="6">GD03393</strain>
    </source>
</reference>
<proteinExistence type="inferred from homology"/>
<accession>A0A8I1AG24</accession>
<dbReference type="Pfam" id="PF25137">
    <property type="entry name" value="ADH_Fe_C"/>
    <property type="match status" value="1"/>
</dbReference>
<dbReference type="EMBL" id="CP092085">
    <property type="protein sequence ID" value="UUN97770.1"/>
    <property type="molecule type" value="Genomic_DNA"/>
</dbReference>
<dbReference type="Gene3D" id="1.20.1090.10">
    <property type="entry name" value="Dehydroquinate synthase-like - alpha domain"/>
    <property type="match status" value="1"/>
</dbReference>
<evidence type="ECO:0000256" key="2">
    <source>
        <dbReference type="ARBA" id="ARBA00007358"/>
    </source>
</evidence>